<protein>
    <submittedName>
        <fullName evidence="3">Uncharacterized protein</fullName>
    </submittedName>
</protein>
<dbReference type="EMBL" id="JAACXV010000401">
    <property type="protein sequence ID" value="KAF7278437.1"/>
    <property type="molecule type" value="Genomic_DNA"/>
</dbReference>
<comment type="caution">
    <text evidence="3">The sequence shown here is derived from an EMBL/GenBank/DDBJ whole genome shotgun (WGS) entry which is preliminary data.</text>
</comment>
<feature type="region of interest" description="Disordered" evidence="1">
    <location>
        <begin position="63"/>
        <end position="111"/>
    </location>
</feature>
<dbReference type="AlphaFoldDB" id="A0A834IG58"/>
<evidence type="ECO:0000256" key="1">
    <source>
        <dbReference type="SAM" id="MobiDB-lite"/>
    </source>
</evidence>
<feature type="compositionally biased region" description="Basic and acidic residues" evidence="1">
    <location>
        <begin position="93"/>
        <end position="111"/>
    </location>
</feature>
<gene>
    <name evidence="3" type="ORF">GWI33_008469</name>
</gene>
<proteinExistence type="predicted"/>
<keyword evidence="2" id="KW-0812">Transmembrane</keyword>
<accession>A0A834IG58</accession>
<name>A0A834IG58_RHYFE</name>
<dbReference type="OrthoDB" id="10056271at2759"/>
<organism evidence="3 4">
    <name type="scientific">Rhynchophorus ferrugineus</name>
    <name type="common">Red palm weevil</name>
    <name type="synonym">Curculio ferrugineus</name>
    <dbReference type="NCBI Taxonomy" id="354439"/>
    <lineage>
        <taxon>Eukaryota</taxon>
        <taxon>Metazoa</taxon>
        <taxon>Ecdysozoa</taxon>
        <taxon>Arthropoda</taxon>
        <taxon>Hexapoda</taxon>
        <taxon>Insecta</taxon>
        <taxon>Pterygota</taxon>
        <taxon>Neoptera</taxon>
        <taxon>Endopterygota</taxon>
        <taxon>Coleoptera</taxon>
        <taxon>Polyphaga</taxon>
        <taxon>Cucujiformia</taxon>
        <taxon>Curculionidae</taxon>
        <taxon>Dryophthorinae</taxon>
        <taxon>Rhynchophorus</taxon>
    </lineage>
</organism>
<evidence type="ECO:0000313" key="3">
    <source>
        <dbReference type="EMBL" id="KAF7278437.1"/>
    </source>
</evidence>
<keyword evidence="2" id="KW-1133">Transmembrane helix</keyword>
<keyword evidence="2" id="KW-0472">Membrane</keyword>
<evidence type="ECO:0000313" key="4">
    <source>
        <dbReference type="Proteomes" id="UP000625711"/>
    </source>
</evidence>
<feature type="transmembrane region" description="Helical" evidence="2">
    <location>
        <begin position="20"/>
        <end position="43"/>
    </location>
</feature>
<dbReference type="Proteomes" id="UP000625711">
    <property type="component" value="Unassembled WGS sequence"/>
</dbReference>
<evidence type="ECO:0000256" key="2">
    <source>
        <dbReference type="SAM" id="Phobius"/>
    </source>
</evidence>
<reference evidence="3" key="1">
    <citation type="submission" date="2020-08" db="EMBL/GenBank/DDBJ databases">
        <title>Genome sequencing and assembly of the red palm weevil Rhynchophorus ferrugineus.</title>
        <authorList>
            <person name="Dias G.B."/>
            <person name="Bergman C.M."/>
            <person name="Manee M."/>
        </authorList>
    </citation>
    <scope>NUCLEOTIDE SEQUENCE</scope>
    <source>
        <strain evidence="3">AA-2017</strain>
        <tissue evidence="3">Whole larva</tissue>
    </source>
</reference>
<keyword evidence="4" id="KW-1185">Reference proteome</keyword>
<sequence length="129" mass="13773">MDSGVGPVIPAGTPMMSSTMIIGIVVGAILLILIMVDMTCFLVNRTGLIALCCDRSKKKADDEESKLGSYKAAPAHPNSLNLPQPIKLTGTPTEEKEPLKPEEKPTSVEYDGRQVYTKTGEIIGKNSAV</sequence>